<keyword evidence="2 6" id="KW-0540">Nuclease</keyword>
<dbReference type="GO" id="GO:0003676">
    <property type="term" value="F:nucleic acid binding"/>
    <property type="evidence" value="ECO:0007669"/>
    <property type="project" value="InterPro"/>
</dbReference>
<dbReference type="SUPFAM" id="SSF53098">
    <property type="entry name" value="Ribonuclease H-like"/>
    <property type="match status" value="1"/>
</dbReference>
<reference evidence="8 9" key="1">
    <citation type="journal article" date="2018" name="Microbiome">
        <title>Fine metagenomic profile of the Mediterranean stratified and mixed water columns revealed by assembly and recruitment.</title>
        <authorList>
            <person name="Haro-Moreno J.M."/>
            <person name="Lopez-Perez M."/>
            <person name="De La Torre J.R."/>
            <person name="Picazo A."/>
            <person name="Camacho A."/>
            <person name="Rodriguez-Valera F."/>
        </authorList>
    </citation>
    <scope>NUCLEOTIDE SEQUENCE [LARGE SCALE GENOMIC DNA]</scope>
    <source>
        <strain evidence="8">MED-G83</strain>
    </source>
</reference>
<dbReference type="EC" id="3.1.-.-" evidence="6"/>
<keyword evidence="3 6" id="KW-0378">Hydrolase</keyword>
<protein>
    <recommendedName>
        <fullName evidence="5 6">Oligoribonuclease</fullName>
        <ecNumber evidence="6">3.1.-.-</ecNumber>
    </recommendedName>
</protein>
<evidence type="ECO:0000313" key="8">
    <source>
        <dbReference type="EMBL" id="RCL39208.1"/>
    </source>
</evidence>
<dbReference type="HAMAP" id="MF_00045">
    <property type="entry name" value="Oligoribonuclease"/>
    <property type="match status" value="1"/>
</dbReference>
<keyword evidence="4 6" id="KW-0269">Exonuclease</keyword>
<dbReference type="InterPro" id="IPR022894">
    <property type="entry name" value="Oligoribonuclease"/>
</dbReference>
<evidence type="ECO:0000256" key="6">
    <source>
        <dbReference type="HAMAP-Rule" id="MF_00045"/>
    </source>
</evidence>
<dbReference type="FunFam" id="3.30.420.10:FF:000003">
    <property type="entry name" value="Oligoribonuclease"/>
    <property type="match status" value="1"/>
</dbReference>
<evidence type="ECO:0000313" key="9">
    <source>
        <dbReference type="Proteomes" id="UP000252147"/>
    </source>
</evidence>
<dbReference type="CDD" id="cd06135">
    <property type="entry name" value="Orn"/>
    <property type="match status" value="1"/>
</dbReference>
<dbReference type="Proteomes" id="UP000252147">
    <property type="component" value="Unassembled WGS sequence"/>
</dbReference>
<sequence>MARSNLLAWLDLEMTGLDPEKHHIIEIACLITDSDLNIVEEGPEIAISQPNEILSLMNEWNQNQHSSSGLIQKIANSTFSLKQAEQDALNFFKKYIKQHQSPLCGNSISHDRRFLIKHMPKLANHFHYRHIDVSSFKEVITRWYPDTEEFKKQSSHRAMDDIKESVSELKFYREIYFK</sequence>
<dbReference type="InterPro" id="IPR013520">
    <property type="entry name" value="Ribonucl_H"/>
</dbReference>
<dbReference type="GO" id="GO:0005737">
    <property type="term" value="C:cytoplasm"/>
    <property type="evidence" value="ECO:0007669"/>
    <property type="project" value="UniProtKB-SubCell"/>
</dbReference>
<accession>A0A368BPG0</accession>
<evidence type="ECO:0000256" key="4">
    <source>
        <dbReference type="ARBA" id="ARBA00022839"/>
    </source>
</evidence>
<name>A0A368BPG0_9GAMM</name>
<evidence type="ECO:0000256" key="2">
    <source>
        <dbReference type="ARBA" id="ARBA00022722"/>
    </source>
</evidence>
<dbReference type="InterPro" id="IPR012337">
    <property type="entry name" value="RNaseH-like_sf"/>
</dbReference>
<dbReference type="SMART" id="SM00479">
    <property type="entry name" value="EXOIII"/>
    <property type="match status" value="1"/>
</dbReference>
<dbReference type="PANTHER" id="PTHR11046:SF0">
    <property type="entry name" value="OLIGORIBONUCLEASE, MITOCHONDRIAL"/>
    <property type="match status" value="1"/>
</dbReference>
<comment type="subcellular location">
    <subcellularLocation>
        <location evidence="6">Cytoplasm</location>
    </subcellularLocation>
</comment>
<dbReference type="Gene3D" id="3.30.420.10">
    <property type="entry name" value="Ribonuclease H-like superfamily/Ribonuclease H"/>
    <property type="match status" value="1"/>
</dbReference>
<evidence type="ECO:0000256" key="1">
    <source>
        <dbReference type="ARBA" id="ARBA00009921"/>
    </source>
</evidence>
<dbReference type="GO" id="GO:0006259">
    <property type="term" value="P:DNA metabolic process"/>
    <property type="evidence" value="ECO:0007669"/>
    <property type="project" value="UniProtKB-ARBA"/>
</dbReference>
<evidence type="ECO:0000256" key="5">
    <source>
        <dbReference type="ARBA" id="ARBA00070964"/>
    </source>
</evidence>
<organism evidence="8 9">
    <name type="scientific">SAR86 cluster bacterium</name>
    <dbReference type="NCBI Taxonomy" id="2030880"/>
    <lineage>
        <taxon>Bacteria</taxon>
        <taxon>Pseudomonadati</taxon>
        <taxon>Pseudomonadota</taxon>
        <taxon>Gammaproteobacteria</taxon>
        <taxon>SAR86 cluster</taxon>
    </lineage>
</organism>
<dbReference type="InterPro" id="IPR036397">
    <property type="entry name" value="RNaseH_sf"/>
</dbReference>
<gene>
    <name evidence="6" type="primary">orn</name>
    <name evidence="8" type="ORF">DBW97_00340</name>
</gene>
<comment type="caution">
    <text evidence="8">The sequence shown here is derived from an EMBL/GenBank/DDBJ whole genome shotgun (WGS) entry which is preliminary data.</text>
</comment>
<dbReference type="AlphaFoldDB" id="A0A368BPG0"/>
<dbReference type="GO" id="GO:0000175">
    <property type="term" value="F:3'-5'-RNA exonuclease activity"/>
    <property type="evidence" value="ECO:0007669"/>
    <property type="project" value="InterPro"/>
</dbReference>
<dbReference type="Pfam" id="PF00929">
    <property type="entry name" value="RNase_T"/>
    <property type="match status" value="1"/>
</dbReference>
<feature type="domain" description="Exonuclease" evidence="7">
    <location>
        <begin position="6"/>
        <end position="178"/>
    </location>
</feature>
<dbReference type="PANTHER" id="PTHR11046">
    <property type="entry name" value="OLIGORIBONUCLEASE, MITOCHONDRIAL"/>
    <property type="match status" value="1"/>
</dbReference>
<evidence type="ECO:0000259" key="7">
    <source>
        <dbReference type="SMART" id="SM00479"/>
    </source>
</evidence>
<comment type="similarity">
    <text evidence="1 6">Belongs to the oligoribonuclease family.</text>
</comment>
<keyword evidence="6" id="KW-0963">Cytoplasm</keyword>
<dbReference type="NCBIfam" id="NF003765">
    <property type="entry name" value="PRK05359.1"/>
    <property type="match status" value="1"/>
</dbReference>
<proteinExistence type="inferred from homology"/>
<feature type="active site" evidence="6">
    <location>
        <position position="128"/>
    </location>
</feature>
<evidence type="ECO:0000256" key="3">
    <source>
        <dbReference type="ARBA" id="ARBA00022801"/>
    </source>
</evidence>
<comment type="function">
    <text evidence="6">3'-to-5' exoribonuclease specific for small oligoribonucleotides.</text>
</comment>
<dbReference type="EMBL" id="QOPD01000001">
    <property type="protein sequence ID" value="RCL39208.1"/>
    <property type="molecule type" value="Genomic_DNA"/>
</dbReference>